<dbReference type="SUPFAM" id="SSF103473">
    <property type="entry name" value="MFS general substrate transporter"/>
    <property type="match status" value="1"/>
</dbReference>
<keyword evidence="6" id="KW-0997">Cell inner membrane</keyword>
<dbReference type="CDD" id="cd17394">
    <property type="entry name" value="MFS_FucP_like"/>
    <property type="match status" value="1"/>
</dbReference>
<dbReference type="GO" id="GO:0015535">
    <property type="term" value="F:fucose:proton symporter activity"/>
    <property type="evidence" value="ECO:0007669"/>
    <property type="project" value="InterPro"/>
</dbReference>
<dbReference type="RefSeq" id="WP_369787884.1">
    <property type="nucleotide sequence ID" value="NZ_CP165628.1"/>
</dbReference>
<evidence type="ECO:0000256" key="1">
    <source>
        <dbReference type="ARBA" id="ARBA00003321"/>
    </source>
</evidence>
<dbReference type="InterPro" id="IPR011701">
    <property type="entry name" value="MFS"/>
</dbReference>
<proteinExistence type="inferred from homology"/>
<evidence type="ECO:0000313" key="13">
    <source>
        <dbReference type="EMBL" id="XDU70323.1"/>
    </source>
</evidence>
<dbReference type="Pfam" id="PF07690">
    <property type="entry name" value="MFS_1"/>
    <property type="match status" value="1"/>
</dbReference>
<dbReference type="PROSITE" id="PS50850">
    <property type="entry name" value="MFS"/>
    <property type="match status" value="1"/>
</dbReference>
<feature type="transmembrane region" description="Helical" evidence="11">
    <location>
        <begin position="305"/>
        <end position="323"/>
    </location>
</feature>
<keyword evidence="7" id="KW-0762">Sugar transport</keyword>
<comment type="similarity">
    <text evidence="3">Belongs to the major facilitator superfamily. FHS transporter (TC 2.A.1.7) family.</text>
</comment>
<feature type="transmembrane region" description="Helical" evidence="11">
    <location>
        <begin position="147"/>
        <end position="169"/>
    </location>
</feature>
<evidence type="ECO:0000256" key="11">
    <source>
        <dbReference type="SAM" id="Phobius"/>
    </source>
</evidence>
<keyword evidence="8 11" id="KW-0812">Transmembrane</keyword>
<evidence type="ECO:0000256" key="2">
    <source>
        <dbReference type="ARBA" id="ARBA00004429"/>
    </source>
</evidence>
<evidence type="ECO:0000256" key="9">
    <source>
        <dbReference type="ARBA" id="ARBA00022989"/>
    </source>
</evidence>
<dbReference type="Gene3D" id="1.20.1250.20">
    <property type="entry name" value="MFS general substrate transporter like domains"/>
    <property type="match status" value="2"/>
</dbReference>
<dbReference type="PANTHER" id="PTHR43702:SF3">
    <property type="entry name" value="PROTEIN TSGA"/>
    <property type="match status" value="1"/>
</dbReference>
<feature type="transmembrane region" description="Helical" evidence="11">
    <location>
        <begin position="279"/>
        <end position="298"/>
    </location>
</feature>
<dbReference type="InterPro" id="IPR005964">
    <property type="entry name" value="Glc/Gal_transptr_bac"/>
</dbReference>
<dbReference type="InterPro" id="IPR036259">
    <property type="entry name" value="MFS_trans_sf"/>
</dbReference>
<keyword evidence="5" id="KW-1003">Cell membrane</keyword>
<dbReference type="PANTHER" id="PTHR43702">
    <property type="entry name" value="L-FUCOSE-PROTON SYMPORTER"/>
    <property type="match status" value="1"/>
</dbReference>
<comment type="subcellular location">
    <subcellularLocation>
        <location evidence="2">Cell inner membrane</location>
        <topology evidence="2">Multi-pass membrane protein</topology>
    </subcellularLocation>
</comment>
<sequence>MNNKTISYKGPLALLTALFFMWGLITSLNDILVPHLKSLFELSYVQASLVQFCFFFAYFVMSYPAGKVVSKFGYKSGIIIGLLVAAIGCVLFYPSASLRSYPLFLLSLFILASGLTLLQVAANPYVNSLGTAETAASRLNLTQAFNSLGTTLGPILGGMFILSTAVLSADQISQLPAGEVQHYLASESASVQTPYLVLTALLVLISLVIKFSKLPVLTNEIEQDDGKEHSLWKRKHLVLGVIGIFAYVGAEVSIGSYLISLLERPEVAALSAVDASQKLSLYWGGAMVGRFLGSMLMTRIKANRLLAFNATIVVLLLAAAIITKGTFSMWAILSVGLFNSIMFPTIFSLALNRLGGLTGRASGVLCMGIVGGAIMPIIQATVADHASLLVSFVVPLVCYIYIAWYGCKGYRPTV</sequence>
<dbReference type="GO" id="GO:0005354">
    <property type="term" value="F:galactose transmembrane transporter activity"/>
    <property type="evidence" value="ECO:0007669"/>
    <property type="project" value="InterPro"/>
</dbReference>
<organism evidence="13">
    <name type="scientific">Rouxiella sp. WC2420</name>
    <dbReference type="NCBI Taxonomy" id="3234145"/>
    <lineage>
        <taxon>Bacteria</taxon>
        <taxon>Pseudomonadati</taxon>
        <taxon>Pseudomonadota</taxon>
        <taxon>Gammaproteobacteria</taxon>
        <taxon>Enterobacterales</taxon>
        <taxon>Yersiniaceae</taxon>
        <taxon>Rouxiella</taxon>
    </lineage>
</organism>
<protein>
    <submittedName>
        <fullName evidence="13">L-fucose:H+ symporter permease</fullName>
    </submittedName>
</protein>
<dbReference type="AlphaFoldDB" id="A0AB39VKP5"/>
<feature type="transmembrane region" description="Helical" evidence="11">
    <location>
        <begin position="363"/>
        <end position="382"/>
    </location>
</feature>
<feature type="transmembrane region" description="Helical" evidence="11">
    <location>
        <begin position="388"/>
        <end position="407"/>
    </location>
</feature>
<evidence type="ECO:0000256" key="6">
    <source>
        <dbReference type="ARBA" id="ARBA00022519"/>
    </source>
</evidence>
<dbReference type="EMBL" id="CP165628">
    <property type="protein sequence ID" value="XDU70323.1"/>
    <property type="molecule type" value="Genomic_DNA"/>
</dbReference>
<feature type="transmembrane region" description="Helical" evidence="11">
    <location>
        <begin position="44"/>
        <end position="65"/>
    </location>
</feature>
<evidence type="ECO:0000256" key="5">
    <source>
        <dbReference type="ARBA" id="ARBA00022475"/>
    </source>
</evidence>
<feature type="transmembrane region" description="Helical" evidence="11">
    <location>
        <begin position="237"/>
        <end position="259"/>
    </location>
</feature>
<reference evidence="13" key="1">
    <citation type="submission" date="2024-07" db="EMBL/GenBank/DDBJ databases">
        <authorList>
            <person name="Biller S.J."/>
        </authorList>
    </citation>
    <scope>NUCLEOTIDE SEQUENCE</scope>
    <source>
        <strain evidence="13">WC2420</strain>
    </source>
</reference>
<evidence type="ECO:0000256" key="7">
    <source>
        <dbReference type="ARBA" id="ARBA00022597"/>
    </source>
</evidence>
<feature type="transmembrane region" description="Helical" evidence="11">
    <location>
        <begin position="329"/>
        <end position="351"/>
    </location>
</feature>
<comment type="function">
    <text evidence="1">Intake of glucose and galactose.</text>
</comment>
<evidence type="ECO:0000256" key="10">
    <source>
        <dbReference type="ARBA" id="ARBA00023136"/>
    </source>
</evidence>
<dbReference type="InterPro" id="IPR020846">
    <property type="entry name" value="MFS_dom"/>
</dbReference>
<accession>A0AB39VKP5</accession>
<feature type="domain" description="Major facilitator superfamily (MFS) profile" evidence="12">
    <location>
        <begin position="11"/>
        <end position="414"/>
    </location>
</feature>
<keyword evidence="4" id="KW-0813">Transport</keyword>
<dbReference type="NCBIfam" id="TIGR00885">
    <property type="entry name" value="fucP"/>
    <property type="match status" value="1"/>
</dbReference>
<evidence type="ECO:0000256" key="4">
    <source>
        <dbReference type="ARBA" id="ARBA00022448"/>
    </source>
</evidence>
<dbReference type="GO" id="GO:0055056">
    <property type="term" value="F:D-glucose transmembrane transporter activity"/>
    <property type="evidence" value="ECO:0007669"/>
    <property type="project" value="InterPro"/>
</dbReference>
<dbReference type="GO" id="GO:0005886">
    <property type="term" value="C:plasma membrane"/>
    <property type="evidence" value="ECO:0007669"/>
    <property type="project" value="UniProtKB-SubCell"/>
</dbReference>
<feature type="transmembrane region" description="Helical" evidence="11">
    <location>
        <begin position="77"/>
        <end position="95"/>
    </location>
</feature>
<dbReference type="InterPro" id="IPR050375">
    <property type="entry name" value="MFS_TsgA-like"/>
</dbReference>
<feature type="transmembrane region" description="Helical" evidence="11">
    <location>
        <begin position="189"/>
        <end position="209"/>
    </location>
</feature>
<gene>
    <name evidence="13" type="primary">fucP</name>
    <name evidence="13" type="ORF">AB3G37_12025</name>
</gene>
<keyword evidence="9 11" id="KW-1133">Transmembrane helix</keyword>
<feature type="transmembrane region" description="Helical" evidence="11">
    <location>
        <begin position="12"/>
        <end position="32"/>
    </location>
</feature>
<name>A0AB39VKP5_9GAMM</name>
<keyword evidence="10 11" id="KW-0472">Membrane</keyword>
<evidence type="ECO:0000259" key="12">
    <source>
        <dbReference type="PROSITE" id="PS50850"/>
    </source>
</evidence>
<dbReference type="GO" id="GO:1904659">
    <property type="term" value="P:D-glucose transmembrane transport"/>
    <property type="evidence" value="ECO:0007669"/>
    <property type="project" value="InterPro"/>
</dbReference>
<feature type="transmembrane region" description="Helical" evidence="11">
    <location>
        <begin position="101"/>
        <end position="126"/>
    </location>
</feature>
<dbReference type="NCBIfam" id="TIGR01272">
    <property type="entry name" value="gluP"/>
    <property type="match status" value="1"/>
</dbReference>
<evidence type="ECO:0000256" key="3">
    <source>
        <dbReference type="ARBA" id="ARBA00009120"/>
    </source>
</evidence>
<dbReference type="InterPro" id="IPR005275">
    <property type="entry name" value="Lfuc_symporter_FucP"/>
</dbReference>
<evidence type="ECO:0000256" key="8">
    <source>
        <dbReference type="ARBA" id="ARBA00022692"/>
    </source>
</evidence>